<dbReference type="EMBL" id="AGZP01000026">
    <property type="protein sequence ID" value="EKN08157.1"/>
    <property type="molecule type" value="Genomic_DNA"/>
</dbReference>
<gene>
    <name evidence="1" type="ORF">HMPREF1077_02597</name>
</gene>
<sequence length="83" mass="9497">MTITQLNAEIYRSLSTIAEEEGLMKRAAKYLKKLADQKRQEDKASMSKDAFFAKIDHALQQAKQGEGICFDNKEDMNAWLNNL</sequence>
<dbReference type="OrthoDB" id="1082726at2"/>
<organism evidence="1 2">
    <name type="scientific">Parabacteroides johnsonii CL02T12C29</name>
    <dbReference type="NCBI Taxonomy" id="999419"/>
    <lineage>
        <taxon>Bacteria</taxon>
        <taxon>Pseudomonadati</taxon>
        <taxon>Bacteroidota</taxon>
        <taxon>Bacteroidia</taxon>
        <taxon>Bacteroidales</taxon>
        <taxon>Tannerellaceae</taxon>
        <taxon>Parabacteroides</taxon>
    </lineage>
</organism>
<evidence type="ECO:0000313" key="1">
    <source>
        <dbReference type="EMBL" id="EKN08157.1"/>
    </source>
</evidence>
<evidence type="ECO:0000313" key="2">
    <source>
        <dbReference type="Proteomes" id="UP000001218"/>
    </source>
</evidence>
<dbReference type="Proteomes" id="UP000001218">
    <property type="component" value="Unassembled WGS sequence"/>
</dbReference>
<comment type="caution">
    <text evidence="1">The sequence shown here is derived from an EMBL/GenBank/DDBJ whole genome shotgun (WGS) entry which is preliminary data.</text>
</comment>
<dbReference type="HOGENOM" id="CLU_193769_0_0_10"/>
<reference evidence="1 2" key="1">
    <citation type="submission" date="2012-02" db="EMBL/GenBank/DDBJ databases">
        <title>The Genome Sequence of Parabacteroides johnsonii CL02T12C29.</title>
        <authorList>
            <consortium name="The Broad Institute Genome Sequencing Platform"/>
            <person name="Earl A."/>
            <person name="Ward D."/>
            <person name="Feldgarden M."/>
            <person name="Gevers D."/>
            <person name="Zitomersky N.L."/>
            <person name="Coyne M.J."/>
            <person name="Comstock L.E."/>
            <person name="Young S.K."/>
            <person name="Zeng Q."/>
            <person name="Gargeya S."/>
            <person name="Fitzgerald M."/>
            <person name="Haas B."/>
            <person name="Abouelleil A."/>
            <person name="Alvarado L."/>
            <person name="Arachchi H.M."/>
            <person name="Berlin A."/>
            <person name="Chapman S.B."/>
            <person name="Gearin G."/>
            <person name="Goldberg J."/>
            <person name="Griggs A."/>
            <person name="Gujja S."/>
            <person name="Hansen M."/>
            <person name="Heiman D."/>
            <person name="Howarth C."/>
            <person name="Larimer J."/>
            <person name="Lui A."/>
            <person name="MacDonald P.J.P."/>
            <person name="McCowen C."/>
            <person name="Montmayeur A."/>
            <person name="Murphy C."/>
            <person name="Neiman D."/>
            <person name="Pearson M."/>
            <person name="Priest M."/>
            <person name="Roberts A."/>
            <person name="Saif S."/>
            <person name="Shea T."/>
            <person name="Sisk P."/>
            <person name="Stolte C."/>
            <person name="Sykes S."/>
            <person name="Wortman J."/>
            <person name="Nusbaum C."/>
            <person name="Birren B."/>
        </authorList>
    </citation>
    <scope>NUCLEOTIDE SEQUENCE [LARGE SCALE GENOMIC DNA]</scope>
    <source>
        <strain evidence="1 2">CL02T12C29</strain>
    </source>
</reference>
<dbReference type="PATRIC" id="fig|999419.3.peg.2664"/>
<accession>K5Y4T7</accession>
<protein>
    <submittedName>
        <fullName evidence="1">Uncharacterized protein</fullName>
    </submittedName>
</protein>
<proteinExistence type="predicted"/>
<dbReference type="AlphaFoldDB" id="K5Y4T7"/>
<name>K5Y4T7_9BACT</name>
<dbReference type="RefSeq" id="WP_008157333.1">
    <property type="nucleotide sequence ID" value="NZ_JH976467.1"/>
</dbReference>